<feature type="compositionally biased region" description="Low complexity" evidence="6">
    <location>
        <begin position="420"/>
        <end position="432"/>
    </location>
</feature>
<organism evidence="8 9">
    <name type="scientific">Brachionus calyciflorus</name>
    <dbReference type="NCBI Taxonomy" id="104777"/>
    <lineage>
        <taxon>Eukaryota</taxon>
        <taxon>Metazoa</taxon>
        <taxon>Spiralia</taxon>
        <taxon>Gnathifera</taxon>
        <taxon>Rotifera</taxon>
        <taxon>Eurotatoria</taxon>
        <taxon>Monogononta</taxon>
        <taxon>Pseudotrocha</taxon>
        <taxon>Ploima</taxon>
        <taxon>Brachionidae</taxon>
        <taxon>Brachionus</taxon>
    </lineage>
</organism>
<dbReference type="EMBL" id="CAJNOC010000283">
    <property type="protein sequence ID" value="CAF0738685.1"/>
    <property type="molecule type" value="Genomic_DNA"/>
</dbReference>
<feature type="domain" description="DWNN" evidence="7">
    <location>
        <begin position="4"/>
        <end position="86"/>
    </location>
</feature>
<keyword evidence="9" id="KW-1185">Reference proteome</keyword>
<dbReference type="PANTHER" id="PTHR15439">
    <property type="entry name" value="RETINOBLASTOMA-BINDING PROTEIN 6"/>
    <property type="match status" value="1"/>
</dbReference>
<dbReference type="AlphaFoldDB" id="A0A813NEH1"/>
<evidence type="ECO:0000256" key="3">
    <source>
        <dbReference type="ARBA" id="ARBA00022771"/>
    </source>
</evidence>
<dbReference type="GO" id="GO:0008270">
    <property type="term" value="F:zinc ion binding"/>
    <property type="evidence" value="ECO:0007669"/>
    <property type="project" value="UniProtKB-KW"/>
</dbReference>
<keyword evidence="4" id="KW-0862">Zinc</keyword>
<feature type="compositionally biased region" description="Polar residues" evidence="6">
    <location>
        <begin position="552"/>
        <end position="564"/>
    </location>
</feature>
<dbReference type="GO" id="GO:0061630">
    <property type="term" value="F:ubiquitin protein ligase activity"/>
    <property type="evidence" value="ECO:0007669"/>
    <property type="project" value="InterPro"/>
</dbReference>
<protein>
    <recommendedName>
        <fullName evidence="7">DWNN domain-containing protein</fullName>
    </recommendedName>
</protein>
<dbReference type="SMART" id="SM01180">
    <property type="entry name" value="DWNN"/>
    <property type="match status" value="1"/>
</dbReference>
<dbReference type="OrthoDB" id="106784at2759"/>
<evidence type="ECO:0000259" key="7">
    <source>
        <dbReference type="PROSITE" id="PS51282"/>
    </source>
</evidence>
<evidence type="ECO:0000256" key="2">
    <source>
        <dbReference type="ARBA" id="ARBA00022723"/>
    </source>
</evidence>
<comment type="subcellular location">
    <subcellularLocation>
        <location evidence="1">Nucleus</location>
    </subcellularLocation>
</comment>
<proteinExistence type="predicted"/>
<dbReference type="PROSITE" id="PS51282">
    <property type="entry name" value="DWNN"/>
    <property type="match status" value="1"/>
</dbReference>
<dbReference type="InterPro" id="IPR014891">
    <property type="entry name" value="DWNN_domain"/>
</dbReference>
<evidence type="ECO:0000313" key="9">
    <source>
        <dbReference type="Proteomes" id="UP000663879"/>
    </source>
</evidence>
<feature type="compositionally biased region" description="Polar residues" evidence="6">
    <location>
        <begin position="399"/>
        <end position="419"/>
    </location>
</feature>
<comment type="caution">
    <text evidence="8">The sequence shown here is derived from an EMBL/GenBank/DDBJ whole genome shotgun (WGS) entry which is preliminary data.</text>
</comment>
<dbReference type="GO" id="GO:0005634">
    <property type="term" value="C:nucleus"/>
    <property type="evidence" value="ECO:0007669"/>
    <property type="project" value="UniProtKB-SubCell"/>
</dbReference>
<feature type="region of interest" description="Disordered" evidence="6">
    <location>
        <begin position="741"/>
        <end position="765"/>
    </location>
</feature>
<accession>A0A813NEH1</accession>
<dbReference type="GO" id="GO:0006511">
    <property type="term" value="P:ubiquitin-dependent protein catabolic process"/>
    <property type="evidence" value="ECO:0007669"/>
    <property type="project" value="TreeGrafter"/>
</dbReference>
<dbReference type="PANTHER" id="PTHR15439:SF0">
    <property type="entry name" value="CELL DIVISION CYCLE AND APOPTOSIS REGULATOR PROTEIN 1-RELATED"/>
    <property type="match status" value="1"/>
</dbReference>
<dbReference type="Proteomes" id="UP000663879">
    <property type="component" value="Unassembled WGS sequence"/>
</dbReference>
<keyword evidence="5" id="KW-0539">Nucleus</keyword>
<sequence length="840" mass="96579">MSFIHYKLITNQNYEKIAFDGVSLSVGEIKKLVMEKKFRKHITATSSNSRKSDVDLEVTNADTNEVYKNDAEMIPKNSRVQINRVVKNIGPAISGGTITHTHKENENMMDMRFKNRIKTDLDLDDSILLGSTGSKTSDSQSGQNSPDASMLYDDIDSEPSLNINPLVTQDDFLDQKDPFNLVTKRIDIKIPIESNEVVKSPRTKLEQERPPDNFLCPFDDGQQKHLMVNAIIVPCCGYFICCEKCIRDKLSQNQSIECPHESCSHEITQTHRLTPYTPIRNKINDYLKTQSNNLNKPIDNIQTKFPINQNGEIKLQHSTNQPSPNKLVNTQTTTTIASPNQRPIIKIAVKFNQANQEVVKKVEPEPQPEPEPEKKEELTSPISSRSSSPCKISSDSESNSKVSQDGSVSPVSETQEGTNSNSRSSSPSSIASLKEEEKQVETINPENSINENKIIEDLNSQPIQPIYNQQFIPTPQPYYPYNMPPGQIYPPQMDPFFNQRFPRPNFPMYNQMRFPQPGPMPPAQNFYPGQVYPGQFIPDQFYARPQLGVPYQNYQRWNGNTNVQNRKRSRSRSKSRHDRYRRKKSYSRSRSRSPNRYHKRSRYRSRSRTRSRSRSAHRRDKRSNYRRRSSSRRRDRSKSRDRSRSRRRYDDKTKDQKVEIDKNQSPKPVNKENEMDHRDKTVHKLTNLMHKRANIEPSVGTNGPIVIVPNNQDKESQNESKDTKKNRIVFLFKANNVDTKNKTSGETSGKLENSIEKTVSSSPVKKSQVKRKVHLKKELASTSTSTTTTTTIQKKTVINQLDVKVDNESQKKILEEKKSEDLNGQEHDFLDISIDEKINF</sequence>
<dbReference type="GO" id="GO:0016567">
    <property type="term" value="P:protein ubiquitination"/>
    <property type="evidence" value="ECO:0007669"/>
    <property type="project" value="InterPro"/>
</dbReference>
<feature type="region of interest" description="Disordered" evidence="6">
    <location>
        <begin position="552"/>
        <end position="678"/>
    </location>
</feature>
<feature type="compositionally biased region" description="Basic and acidic residues" evidence="6">
    <location>
        <begin position="638"/>
        <end position="678"/>
    </location>
</feature>
<keyword evidence="2" id="KW-0479">Metal-binding</keyword>
<dbReference type="GO" id="GO:0006397">
    <property type="term" value="P:mRNA processing"/>
    <property type="evidence" value="ECO:0007669"/>
    <property type="project" value="InterPro"/>
</dbReference>
<gene>
    <name evidence="8" type="ORF">OXX778_LOCUS3270</name>
</gene>
<feature type="compositionally biased region" description="Basic residues" evidence="6">
    <location>
        <begin position="565"/>
        <end position="637"/>
    </location>
</feature>
<feature type="compositionally biased region" description="Polar residues" evidence="6">
    <location>
        <begin position="135"/>
        <end position="147"/>
    </location>
</feature>
<feature type="region of interest" description="Disordered" evidence="6">
    <location>
        <begin position="358"/>
        <end position="448"/>
    </location>
</feature>
<feature type="compositionally biased region" description="Polar residues" evidence="6">
    <location>
        <begin position="741"/>
        <end position="751"/>
    </location>
</feature>
<feature type="region of interest" description="Disordered" evidence="6">
    <location>
        <begin position="131"/>
        <end position="154"/>
    </location>
</feature>
<reference evidence="8" key="1">
    <citation type="submission" date="2021-02" db="EMBL/GenBank/DDBJ databases">
        <authorList>
            <person name="Nowell W R."/>
        </authorList>
    </citation>
    <scope>NUCLEOTIDE SEQUENCE</scope>
    <source>
        <strain evidence="8">Ploen Becks lab</strain>
    </source>
</reference>
<evidence type="ECO:0000313" key="8">
    <source>
        <dbReference type="EMBL" id="CAF0738685.1"/>
    </source>
</evidence>
<dbReference type="InterPro" id="IPR033489">
    <property type="entry name" value="RBBP6"/>
</dbReference>
<evidence type="ECO:0000256" key="1">
    <source>
        <dbReference type="ARBA" id="ARBA00004123"/>
    </source>
</evidence>
<evidence type="ECO:0000256" key="5">
    <source>
        <dbReference type="ARBA" id="ARBA00023242"/>
    </source>
</evidence>
<name>A0A813NEH1_9BILA</name>
<feature type="compositionally biased region" description="Low complexity" evidence="6">
    <location>
        <begin position="380"/>
        <end position="397"/>
    </location>
</feature>
<keyword evidence="3" id="KW-0863">Zinc-finger</keyword>
<dbReference type="Pfam" id="PF08783">
    <property type="entry name" value="DWNN"/>
    <property type="match status" value="1"/>
</dbReference>
<dbReference type="Gene3D" id="3.30.40.10">
    <property type="entry name" value="Zinc/RING finger domain, C3HC4 (zinc finger)"/>
    <property type="match status" value="1"/>
</dbReference>
<dbReference type="Gene3D" id="3.10.20.90">
    <property type="entry name" value="Phosphatidylinositol 3-kinase Catalytic Subunit, Chain A, domain 1"/>
    <property type="match status" value="1"/>
</dbReference>
<dbReference type="InterPro" id="IPR013083">
    <property type="entry name" value="Znf_RING/FYVE/PHD"/>
</dbReference>
<evidence type="ECO:0000256" key="4">
    <source>
        <dbReference type="ARBA" id="ARBA00022833"/>
    </source>
</evidence>
<evidence type="ECO:0000256" key="6">
    <source>
        <dbReference type="SAM" id="MobiDB-lite"/>
    </source>
</evidence>